<protein>
    <submittedName>
        <fullName evidence="3">MYH9s</fullName>
    </submittedName>
</protein>
<keyword evidence="4" id="KW-1185">Reference proteome</keyword>
<proteinExistence type="predicted"/>
<gene>
    <name evidence="3" type="ORF">MEDL_34844</name>
</gene>
<dbReference type="AlphaFoldDB" id="A0A8S3SMW7"/>
<dbReference type="EMBL" id="CAJPWZ010001680">
    <property type="protein sequence ID" value="CAG2221359.1"/>
    <property type="molecule type" value="Genomic_DNA"/>
</dbReference>
<comment type="caution">
    <text evidence="3">The sequence shown here is derived from an EMBL/GenBank/DDBJ whole genome shotgun (WGS) entry which is preliminary data.</text>
</comment>
<dbReference type="Gene3D" id="1.10.533.10">
    <property type="entry name" value="Death Domain, Fas"/>
    <property type="match status" value="1"/>
</dbReference>
<evidence type="ECO:0000259" key="2">
    <source>
        <dbReference type="PROSITE" id="PS50209"/>
    </source>
</evidence>
<dbReference type="InterPro" id="IPR001315">
    <property type="entry name" value="CARD"/>
</dbReference>
<dbReference type="SUPFAM" id="SSF47986">
    <property type="entry name" value="DEATH domain"/>
    <property type="match status" value="1"/>
</dbReference>
<evidence type="ECO:0000313" key="4">
    <source>
        <dbReference type="Proteomes" id="UP000683360"/>
    </source>
</evidence>
<dbReference type="GO" id="GO:0042981">
    <property type="term" value="P:regulation of apoptotic process"/>
    <property type="evidence" value="ECO:0007669"/>
    <property type="project" value="InterPro"/>
</dbReference>
<evidence type="ECO:0000256" key="1">
    <source>
        <dbReference type="SAM" id="Coils"/>
    </source>
</evidence>
<dbReference type="Gene3D" id="1.20.5.170">
    <property type="match status" value="1"/>
</dbReference>
<name>A0A8S3SMW7_MYTED</name>
<organism evidence="3 4">
    <name type="scientific">Mytilus edulis</name>
    <name type="common">Blue mussel</name>
    <dbReference type="NCBI Taxonomy" id="6550"/>
    <lineage>
        <taxon>Eukaryota</taxon>
        <taxon>Metazoa</taxon>
        <taxon>Spiralia</taxon>
        <taxon>Lophotrochozoa</taxon>
        <taxon>Mollusca</taxon>
        <taxon>Bivalvia</taxon>
        <taxon>Autobranchia</taxon>
        <taxon>Pteriomorphia</taxon>
        <taxon>Mytilida</taxon>
        <taxon>Mytiloidea</taxon>
        <taxon>Mytilidae</taxon>
        <taxon>Mytilinae</taxon>
        <taxon>Mytilus</taxon>
    </lineage>
</organism>
<dbReference type="PROSITE" id="PS50209">
    <property type="entry name" value="CARD"/>
    <property type="match status" value="1"/>
</dbReference>
<dbReference type="InterPro" id="IPR011029">
    <property type="entry name" value="DEATH-like_dom_sf"/>
</dbReference>
<feature type="domain" description="CARD" evidence="2">
    <location>
        <begin position="1"/>
        <end position="66"/>
    </location>
</feature>
<sequence>MDSNYKTALSKCNLFIKKNITNIGEVMDNLLKDDSLTWDERSKIGLEKDSDEQCQILLEILIRRGNNHIVDEIEMAAKKIANSGRKFPSAENLFEDRKKCMDDAKLRVIELEEKLNNKKEKLSTVHDQQIRALEDLKKLKDKANNQGGEIRILEMKNQDMEREISRLKQTIDYLQKQITLKDAALKRVADEKRKLEAEHTRAIQNLERKQDQTQKTCEKLSENVVALTKAVVSLHAEIKTNQPKEQPRQYQLDITNETPRIQQPRRDKQNLVNKSLRTLPHKVSTCNFGEGAWKNKKSNR</sequence>
<keyword evidence="1" id="KW-0175">Coiled coil</keyword>
<feature type="coiled-coil region" evidence="1">
    <location>
        <begin position="101"/>
        <end position="223"/>
    </location>
</feature>
<accession>A0A8S3SMW7</accession>
<reference evidence="3" key="1">
    <citation type="submission" date="2021-03" db="EMBL/GenBank/DDBJ databases">
        <authorList>
            <person name="Bekaert M."/>
        </authorList>
    </citation>
    <scope>NUCLEOTIDE SEQUENCE</scope>
</reference>
<dbReference type="OrthoDB" id="10319452at2759"/>
<evidence type="ECO:0000313" key="3">
    <source>
        <dbReference type="EMBL" id="CAG2221359.1"/>
    </source>
</evidence>
<dbReference type="Proteomes" id="UP000683360">
    <property type="component" value="Unassembled WGS sequence"/>
</dbReference>